<evidence type="ECO:0000256" key="1">
    <source>
        <dbReference type="SAM" id="MobiDB-lite"/>
    </source>
</evidence>
<evidence type="ECO:0000313" key="3">
    <source>
        <dbReference type="EMBL" id="MEN2990695.1"/>
    </source>
</evidence>
<keyword evidence="4" id="KW-1185">Reference proteome</keyword>
<comment type="caution">
    <text evidence="3">The sequence shown here is derived from an EMBL/GenBank/DDBJ whole genome shotgun (WGS) entry which is preliminary data.</text>
</comment>
<protein>
    <submittedName>
        <fullName evidence="3">DUF2007 domain-containing protein</fullName>
    </submittedName>
</protein>
<dbReference type="InterPro" id="IPR011322">
    <property type="entry name" value="N-reg_PII-like_a/b"/>
</dbReference>
<gene>
    <name evidence="3" type="ORF">WG926_20445</name>
</gene>
<feature type="domain" description="DUF2007" evidence="2">
    <location>
        <begin position="2"/>
        <end position="60"/>
    </location>
</feature>
<reference evidence="3 4" key="1">
    <citation type="submission" date="2024-03" db="EMBL/GenBank/DDBJ databases">
        <title>High-quality draft genome sequencing of Tistrella sp. BH-R2-4.</title>
        <authorList>
            <person name="Dong C."/>
        </authorList>
    </citation>
    <scope>NUCLEOTIDE SEQUENCE [LARGE SCALE GENOMIC DNA]</scope>
    <source>
        <strain evidence="3 4">BH-R2-4</strain>
    </source>
</reference>
<name>A0ABU9YQ88_9PROT</name>
<organism evidence="3 4">
    <name type="scientific">Tistrella arctica</name>
    <dbReference type="NCBI Taxonomy" id="3133430"/>
    <lineage>
        <taxon>Bacteria</taxon>
        <taxon>Pseudomonadati</taxon>
        <taxon>Pseudomonadota</taxon>
        <taxon>Alphaproteobacteria</taxon>
        <taxon>Geminicoccales</taxon>
        <taxon>Geminicoccaceae</taxon>
        <taxon>Tistrella</taxon>
    </lineage>
</organism>
<evidence type="ECO:0000313" key="4">
    <source>
        <dbReference type="Proteomes" id="UP001413721"/>
    </source>
</evidence>
<dbReference type="InterPro" id="IPR018551">
    <property type="entry name" value="DUF2007"/>
</dbReference>
<dbReference type="EMBL" id="JBBKTW010000008">
    <property type="protein sequence ID" value="MEN2990695.1"/>
    <property type="molecule type" value="Genomic_DNA"/>
</dbReference>
<sequence>MTTDPVRLSWARAVLAAEGIETLVFDEQMSMAEGSIGAFPRRLMVAGDDAVRARRLLDDAAHDLNDGAPVSTPSRVAPARSAPARSAPARSVPTRSVPTRADAGIWRRLAARLFGPAS</sequence>
<dbReference type="Gene3D" id="3.30.70.790">
    <property type="entry name" value="UreE, C-terminal domain"/>
    <property type="match status" value="1"/>
</dbReference>
<evidence type="ECO:0000259" key="2">
    <source>
        <dbReference type="Pfam" id="PF09413"/>
    </source>
</evidence>
<feature type="region of interest" description="Disordered" evidence="1">
    <location>
        <begin position="63"/>
        <end position="97"/>
    </location>
</feature>
<proteinExistence type="predicted"/>
<dbReference type="Pfam" id="PF09413">
    <property type="entry name" value="DUF2007"/>
    <property type="match status" value="1"/>
</dbReference>
<dbReference type="Proteomes" id="UP001413721">
    <property type="component" value="Unassembled WGS sequence"/>
</dbReference>
<accession>A0ABU9YQ88</accession>
<dbReference type="SUPFAM" id="SSF54913">
    <property type="entry name" value="GlnB-like"/>
    <property type="match status" value="1"/>
</dbReference>
<feature type="compositionally biased region" description="Low complexity" evidence="1">
    <location>
        <begin position="66"/>
        <end position="96"/>
    </location>
</feature>